<organism evidence="4 5">
    <name type="scientific">Prorocentrum cordatum</name>
    <dbReference type="NCBI Taxonomy" id="2364126"/>
    <lineage>
        <taxon>Eukaryota</taxon>
        <taxon>Sar</taxon>
        <taxon>Alveolata</taxon>
        <taxon>Dinophyceae</taxon>
        <taxon>Prorocentrales</taxon>
        <taxon>Prorocentraceae</taxon>
        <taxon>Prorocentrum</taxon>
    </lineage>
</organism>
<proteinExistence type="inferred from homology"/>
<dbReference type="Proteomes" id="UP001189429">
    <property type="component" value="Unassembled WGS sequence"/>
</dbReference>
<comment type="caution">
    <text evidence="4">The sequence shown here is derived from an EMBL/GenBank/DDBJ whole genome shotgun (WGS) entry which is preliminary data.</text>
</comment>
<keyword evidence="2" id="KW-0143">Chaperone</keyword>
<evidence type="ECO:0000256" key="3">
    <source>
        <dbReference type="SAM" id="Coils"/>
    </source>
</evidence>
<feature type="coiled-coil region" evidence="3">
    <location>
        <begin position="87"/>
        <end position="114"/>
    </location>
</feature>
<evidence type="ECO:0000313" key="4">
    <source>
        <dbReference type="EMBL" id="CAK0809552.1"/>
    </source>
</evidence>
<evidence type="ECO:0000256" key="2">
    <source>
        <dbReference type="ARBA" id="ARBA00023186"/>
    </source>
</evidence>
<dbReference type="Pfam" id="PF01920">
    <property type="entry name" value="Prefoldin_2"/>
    <property type="match status" value="1"/>
</dbReference>
<reference evidence="4" key="1">
    <citation type="submission" date="2023-10" db="EMBL/GenBank/DDBJ databases">
        <authorList>
            <person name="Chen Y."/>
            <person name="Shah S."/>
            <person name="Dougan E. K."/>
            <person name="Thang M."/>
            <person name="Chan C."/>
        </authorList>
    </citation>
    <scope>NUCLEOTIDE SEQUENCE [LARGE SCALE GENOMIC DNA]</scope>
</reference>
<name>A0ABN9QUC1_9DINO</name>
<dbReference type="InterPro" id="IPR002777">
    <property type="entry name" value="PFD_beta-like"/>
</dbReference>
<comment type="similarity">
    <text evidence="1">Belongs to the prefoldin subunit beta family.</text>
</comment>
<gene>
    <name evidence="4" type="ORF">PCOR1329_LOCUS14777</name>
</gene>
<dbReference type="SUPFAM" id="SSF46579">
    <property type="entry name" value="Prefoldin"/>
    <property type="match status" value="1"/>
</dbReference>
<dbReference type="EMBL" id="CAUYUJ010004446">
    <property type="protein sequence ID" value="CAK0809552.1"/>
    <property type="molecule type" value="Genomic_DNA"/>
</dbReference>
<dbReference type="PANTHER" id="PTHR21431:SF0">
    <property type="entry name" value="PREFOLDIN SUBUNIT 6"/>
    <property type="match status" value="1"/>
</dbReference>
<evidence type="ECO:0000313" key="5">
    <source>
        <dbReference type="Proteomes" id="UP001189429"/>
    </source>
</evidence>
<dbReference type="CDD" id="cd23161">
    <property type="entry name" value="Prefoldin_6"/>
    <property type="match status" value="1"/>
</dbReference>
<evidence type="ECO:0000256" key="1">
    <source>
        <dbReference type="ARBA" id="ARBA00008045"/>
    </source>
</evidence>
<keyword evidence="3" id="KW-0175">Coiled coil</keyword>
<sequence length="120" mass="13687">MAPDAKELFERELEGFKALQDALQKSYETRMCLIGQQQETELVQDEFATLEEGSQVFKLVGPVMVKQNVDDAKANVEKRMDYIRGELDRANTLCEEREKELQEKQRHLARLQQDAAGAAG</sequence>
<protein>
    <recommendedName>
        <fullName evidence="6">Prefoldin subunit 6</fullName>
    </recommendedName>
</protein>
<dbReference type="InterPro" id="IPR009053">
    <property type="entry name" value="Prefoldin"/>
</dbReference>
<accession>A0ABN9QUC1</accession>
<dbReference type="PANTHER" id="PTHR21431">
    <property type="entry name" value="PREFOLDIN SUBUNIT 6"/>
    <property type="match status" value="1"/>
</dbReference>
<evidence type="ECO:0008006" key="6">
    <source>
        <dbReference type="Google" id="ProtNLM"/>
    </source>
</evidence>
<dbReference type="Gene3D" id="1.10.287.370">
    <property type="match status" value="1"/>
</dbReference>
<keyword evidence="5" id="KW-1185">Reference proteome</keyword>